<dbReference type="STRING" id="183.GCA_002009735_02331"/>
<organism evidence="3 4">
    <name type="scientific">Leptonema illini DSM 21528</name>
    <dbReference type="NCBI Taxonomy" id="929563"/>
    <lineage>
        <taxon>Bacteria</taxon>
        <taxon>Pseudomonadati</taxon>
        <taxon>Spirochaetota</taxon>
        <taxon>Spirochaetia</taxon>
        <taxon>Leptospirales</taxon>
        <taxon>Leptospiraceae</taxon>
        <taxon>Leptonema</taxon>
    </lineage>
</organism>
<dbReference type="Gene3D" id="3.60.10.10">
    <property type="entry name" value="Endonuclease/exonuclease/phosphatase"/>
    <property type="match status" value="1"/>
</dbReference>
<dbReference type="AlphaFoldDB" id="H2CIJ9"/>
<dbReference type="GO" id="GO:0006506">
    <property type="term" value="P:GPI anchor biosynthetic process"/>
    <property type="evidence" value="ECO:0007669"/>
    <property type="project" value="TreeGrafter"/>
</dbReference>
<keyword evidence="3" id="KW-0255">Endonuclease</keyword>
<dbReference type="InterPro" id="IPR036691">
    <property type="entry name" value="Endo/exonu/phosph_ase_sf"/>
</dbReference>
<reference evidence="3 4" key="1">
    <citation type="submission" date="2011-10" db="EMBL/GenBank/DDBJ databases">
        <title>The Improved High-Quality Draft genome of Leptonema illini DSM 21528.</title>
        <authorList>
            <consortium name="US DOE Joint Genome Institute (JGI-PGF)"/>
            <person name="Lucas S."/>
            <person name="Copeland A."/>
            <person name="Lapidus A."/>
            <person name="Glavina del Rio T."/>
            <person name="Dalin E."/>
            <person name="Tice H."/>
            <person name="Bruce D."/>
            <person name="Goodwin L."/>
            <person name="Pitluck S."/>
            <person name="Peters L."/>
            <person name="Mikhailova N."/>
            <person name="Held B."/>
            <person name="Kyrpides N."/>
            <person name="Mavromatis K."/>
            <person name="Ivanova N."/>
            <person name="Markowitz V."/>
            <person name="Cheng J.-F."/>
            <person name="Hugenholtz P."/>
            <person name="Woyke T."/>
            <person name="Wu D."/>
            <person name="Gronow S."/>
            <person name="Wellnitz S."/>
            <person name="Brambilla E.-M."/>
            <person name="Klenk H.-P."/>
            <person name="Eisen J.A."/>
        </authorList>
    </citation>
    <scope>NUCLEOTIDE SEQUENCE [LARGE SCALE GENOMIC DNA]</scope>
    <source>
        <strain evidence="3 4">DSM 21528</strain>
    </source>
</reference>
<keyword evidence="3" id="KW-0269">Exonuclease</keyword>
<dbReference type="Pfam" id="PF03372">
    <property type="entry name" value="Exo_endo_phos"/>
    <property type="match status" value="1"/>
</dbReference>
<feature type="signal peptide" evidence="1">
    <location>
        <begin position="1"/>
        <end position="26"/>
    </location>
</feature>
<dbReference type="EMBL" id="JH597773">
    <property type="protein sequence ID" value="EHQ05992.1"/>
    <property type="molecule type" value="Genomic_DNA"/>
</dbReference>
<evidence type="ECO:0000256" key="1">
    <source>
        <dbReference type="SAM" id="SignalP"/>
    </source>
</evidence>
<gene>
    <name evidence="3" type="ORF">Lepil_1301</name>
</gene>
<protein>
    <submittedName>
        <fullName evidence="3">Endonuclease/exonuclease/phosphatase</fullName>
    </submittedName>
</protein>
<dbReference type="HOGENOM" id="CLU_969091_0_0_12"/>
<feature type="domain" description="Endonuclease/exonuclease/phosphatase" evidence="2">
    <location>
        <begin position="40"/>
        <end position="278"/>
    </location>
</feature>
<name>H2CIJ9_9LEPT</name>
<evidence type="ECO:0000259" key="2">
    <source>
        <dbReference type="Pfam" id="PF03372"/>
    </source>
</evidence>
<dbReference type="GO" id="GO:0004519">
    <property type="term" value="F:endonuclease activity"/>
    <property type="evidence" value="ECO:0007669"/>
    <property type="project" value="UniProtKB-KW"/>
</dbReference>
<keyword evidence="3" id="KW-0378">Hydrolase</keyword>
<keyword evidence="4" id="KW-1185">Reference proteome</keyword>
<evidence type="ECO:0000313" key="3">
    <source>
        <dbReference type="EMBL" id="EHQ05992.1"/>
    </source>
</evidence>
<keyword evidence="3" id="KW-0540">Nuclease</keyword>
<dbReference type="PANTHER" id="PTHR14859">
    <property type="entry name" value="CALCOFLUOR WHITE HYPERSENSITIVE PROTEIN PRECURSOR"/>
    <property type="match status" value="1"/>
</dbReference>
<sequence length="287" mass="31696">MIPSCTTGICKRFIALATACMLSSCAALLRDGKPVEFTAATYNVHYMERGIPGLVRTIKGLDADVVAMQEVLSTGGQPASAQIAGSLGYQHVASMPYVNYGSAQWVLVILSRHPIVARDEIRLGNSRRALRAVVNINGRPVEFITMHLMPLAGHIGGMQSVRQRAQSRRTEITDLLTWLGEAKRPRILLGDFNMLRGTMGFYDLDEYDLVSDVYSDADGGWLPTNSDTFPLPDDTRKKIGERVPIWLVPRSITLDYIFVSDGVSVLDTDVIKSDASDHWPLVGRFRL</sequence>
<dbReference type="GO" id="GO:0016020">
    <property type="term" value="C:membrane"/>
    <property type="evidence" value="ECO:0007669"/>
    <property type="project" value="GOC"/>
</dbReference>
<dbReference type="Proteomes" id="UP000005737">
    <property type="component" value="Unassembled WGS sequence"/>
</dbReference>
<proteinExistence type="predicted"/>
<dbReference type="InterPro" id="IPR051916">
    <property type="entry name" value="GPI-anchor_lipid_remodeler"/>
</dbReference>
<evidence type="ECO:0000313" key="4">
    <source>
        <dbReference type="Proteomes" id="UP000005737"/>
    </source>
</evidence>
<keyword evidence="1" id="KW-0732">Signal</keyword>
<dbReference type="SUPFAM" id="SSF56219">
    <property type="entry name" value="DNase I-like"/>
    <property type="match status" value="1"/>
</dbReference>
<accession>H2CIJ9</accession>
<dbReference type="InterPro" id="IPR005135">
    <property type="entry name" value="Endo/exonuclease/phosphatase"/>
</dbReference>
<feature type="chain" id="PRO_5003559793" evidence="1">
    <location>
        <begin position="27"/>
        <end position="287"/>
    </location>
</feature>
<dbReference type="GO" id="GO:0004527">
    <property type="term" value="F:exonuclease activity"/>
    <property type="evidence" value="ECO:0007669"/>
    <property type="project" value="UniProtKB-KW"/>
</dbReference>
<dbReference type="PANTHER" id="PTHR14859:SF1">
    <property type="entry name" value="PGAP2-INTERACTING PROTEIN"/>
    <property type="match status" value="1"/>
</dbReference>